<dbReference type="Proteomes" id="UP000004217">
    <property type="component" value="Unassembled WGS sequence"/>
</dbReference>
<dbReference type="RefSeq" id="WP_007504451.1">
    <property type="nucleotide sequence ID" value="NZ_AGBF01000286.1"/>
</dbReference>
<gene>
    <name evidence="1" type="ORF">SZN_35172</name>
</gene>
<accession>G2GNC9</accession>
<sequence>MNDLTKIDPESTKDRWIYESTGMTYKQHWEAGGVEAMERDLLSAGITFELGKQDGELLGRLVIPHDVKERLIRMDNNWS</sequence>
<name>G2GNC9_9ACTN</name>
<evidence type="ECO:0000313" key="1">
    <source>
        <dbReference type="EMBL" id="EGX54983.1"/>
    </source>
</evidence>
<proteinExistence type="predicted"/>
<organism evidence="1 2">
    <name type="scientific">Streptomyces zinciresistens K42</name>
    <dbReference type="NCBI Taxonomy" id="700597"/>
    <lineage>
        <taxon>Bacteria</taxon>
        <taxon>Bacillati</taxon>
        <taxon>Actinomycetota</taxon>
        <taxon>Actinomycetes</taxon>
        <taxon>Kitasatosporales</taxon>
        <taxon>Streptomycetaceae</taxon>
        <taxon>Streptomyces</taxon>
    </lineage>
</organism>
<dbReference type="EMBL" id="AGBF01000286">
    <property type="protein sequence ID" value="EGX54983.1"/>
    <property type="molecule type" value="Genomic_DNA"/>
</dbReference>
<reference evidence="1 2" key="1">
    <citation type="submission" date="2011-08" db="EMBL/GenBank/DDBJ databases">
        <authorList>
            <person name="Lin Y."/>
            <person name="Hao X."/>
            <person name="Johnstone L."/>
            <person name="Miller S.J."/>
            <person name="Wei G."/>
            <person name="Rensing C."/>
        </authorList>
    </citation>
    <scope>NUCLEOTIDE SEQUENCE [LARGE SCALE GENOMIC DNA]</scope>
    <source>
        <strain evidence="1 2">K42</strain>
    </source>
</reference>
<evidence type="ECO:0000313" key="2">
    <source>
        <dbReference type="Proteomes" id="UP000004217"/>
    </source>
</evidence>
<protein>
    <submittedName>
        <fullName evidence="1">Integrase</fullName>
    </submittedName>
</protein>
<comment type="caution">
    <text evidence="1">The sequence shown here is derived from an EMBL/GenBank/DDBJ whole genome shotgun (WGS) entry which is preliminary data.</text>
</comment>
<keyword evidence="2" id="KW-1185">Reference proteome</keyword>
<dbReference type="AlphaFoldDB" id="G2GNC9"/>